<dbReference type="InterPro" id="IPR027417">
    <property type="entry name" value="P-loop_NTPase"/>
</dbReference>
<feature type="domain" description="ABC transporter" evidence="8">
    <location>
        <begin position="4"/>
        <end position="240"/>
    </location>
</feature>
<dbReference type="PROSITE" id="PS50893">
    <property type="entry name" value="ABC_TRANSPORTER_2"/>
    <property type="match status" value="1"/>
</dbReference>
<evidence type="ECO:0000256" key="5">
    <source>
        <dbReference type="ARBA" id="ARBA00022989"/>
    </source>
</evidence>
<feature type="transmembrane region" description="Helical" evidence="7">
    <location>
        <begin position="550"/>
        <end position="569"/>
    </location>
</feature>
<sequence>MKCIEVKDVSKFYHEKRHNKNLKILNGINVTVPTGTIYTLVGPSSCGKTTLLTCILGLQKFQNGEIKIFNRKIEFNKTSKFSHLIGYMPQQKSLPSNLTIFETLQYFGNIHLMNQETFYERFEMISKLFELPRKDKLIKELSGGEQRRISLAITIIHNPKLLILDEPTVGVDFEIRDKIWKFLTTQSKETKLTVLITTHYLNETEKADRCGFMKRGVLVAENSPNKIIQHFCVNKLDDAFIEIYSNDKTCFDDADSNKFETFSEEHEDLGINKDKIMIRHQVLKGLLLKEWHRIKRQKIDFVTIFIMSSAILGLVYILLGSFPNDLKVAVVLSENLQKCTINLNDKLSKFELCNNNTKLLCEFLNQMTDVDKIIYENYTEANIDFKHGTIFGFISLGSNFISSLIENNTKNIEIHIDSSKIFFKDFVNYKIFSTLEIFTKILKERCDINTNSMLPYMQVTDLQEISLNFDLSKFITINMLAMAAFITPMIYSGLIIYECRSEGIWERTYLSGVKVIEIITAYIIQCIFVSLLVTVEIFIFLIYVLNVDVLSHQFLIIFILFELATLGYLSGFLTSIFFKTLVGISGFCMGIIMIQFMASGIMWPLETAMIYIYPISYSSPLTLSRQLFQRYKAKILQSAPKGLSEHLKRVVQLVKSHLSSFHIDTEKDVILYSNDGAALMKKFGFLMNLPLHFSTSKNCNRLTLKRHKRHD</sequence>
<dbReference type="Gene3D" id="3.40.50.300">
    <property type="entry name" value="P-loop containing nucleotide triphosphate hydrolases"/>
    <property type="match status" value="1"/>
</dbReference>
<dbReference type="EMBL" id="JADBJN010000002">
    <property type="protein sequence ID" value="KAG5674218.1"/>
    <property type="molecule type" value="Genomic_DNA"/>
</dbReference>
<dbReference type="CDD" id="cd03230">
    <property type="entry name" value="ABC_DR_subfamily_A"/>
    <property type="match status" value="1"/>
</dbReference>
<evidence type="ECO:0000256" key="3">
    <source>
        <dbReference type="ARBA" id="ARBA00022741"/>
    </source>
</evidence>
<dbReference type="GO" id="GO:0140359">
    <property type="term" value="F:ABC-type transporter activity"/>
    <property type="evidence" value="ECO:0007669"/>
    <property type="project" value="InterPro"/>
</dbReference>
<evidence type="ECO:0000256" key="7">
    <source>
        <dbReference type="SAM" id="Phobius"/>
    </source>
</evidence>
<evidence type="ECO:0000259" key="8">
    <source>
        <dbReference type="PROSITE" id="PS50893"/>
    </source>
</evidence>
<name>A0A9J6BWV1_POLVA</name>
<evidence type="ECO:0000256" key="4">
    <source>
        <dbReference type="ARBA" id="ARBA00022840"/>
    </source>
</evidence>
<dbReference type="InterPro" id="IPR017871">
    <property type="entry name" value="ABC_transporter-like_CS"/>
</dbReference>
<keyword evidence="3" id="KW-0547">Nucleotide-binding</keyword>
<dbReference type="Pfam" id="PF12698">
    <property type="entry name" value="ABC2_membrane_3"/>
    <property type="match status" value="1"/>
</dbReference>
<dbReference type="PANTHER" id="PTHR43038:SF3">
    <property type="entry name" value="ABC TRANSPORTER G FAMILY MEMBER 20 ISOFORM X1"/>
    <property type="match status" value="1"/>
</dbReference>
<dbReference type="GO" id="GO:0016887">
    <property type="term" value="F:ATP hydrolysis activity"/>
    <property type="evidence" value="ECO:0007669"/>
    <property type="project" value="InterPro"/>
</dbReference>
<dbReference type="InterPro" id="IPR003593">
    <property type="entry name" value="AAA+_ATPase"/>
</dbReference>
<dbReference type="Proteomes" id="UP001107558">
    <property type="component" value="Chromosome 2"/>
</dbReference>
<evidence type="ECO:0000256" key="1">
    <source>
        <dbReference type="ARBA" id="ARBA00004141"/>
    </source>
</evidence>
<dbReference type="OrthoDB" id="10255969at2759"/>
<accession>A0A9J6BWV1</accession>
<dbReference type="GO" id="GO:0016020">
    <property type="term" value="C:membrane"/>
    <property type="evidence" value="ECO:0007669"/>
    <property type="project" value="UniProtKB-SubCell"/>
</dbReference>
<evidence type="ECO:0000256" key="2">
    <source>
        <dbReference type="ARBA" id="ARBA00022692"/>
    </source>
</evidence>
<evidence type="ECO:0000256" key="6">
    <source>
        <dbReference type="ARBA" id="ARBA00023136"/>
    </source>
</evidence>
<dbReference type="AlphaFoldDB" id="A0A9J6BWV1"/>
<comment type="subcellular location">
    <subcellularLocation>
        <location evidence="1">Membrane</location>
        <topology evidence="1">Multi-pass membrane protein</topology>
    </subcellularLocation>
</comment>
<feature type="transmembrane region" description="Helical" evidence="7">
    <location>
        <begin position="518"/>
        <end position="544"/>
    </location>
</feature>
<keyword evidence="10" id="KW-1185">Reference proteome</keyword>
<organism evidence="9 10">
    <name type="scientific">Polypedilum vanderplanki</name>
    <name type="common">Sleeping chironomid midge</name>
    <dbReference type="NCBI Taxonomy" id="319348"/>
    <lineage>
        <taxon>Eukaryota</taxon>
        <taxon>Metazoa</taxon>
        <taxon>Ecdysozoa</taxon>
        <taxon>Arthropoda</taxon>
        <taxon>Hexapoda</taxon>
        <taxon>Insecta</taxon>
        <taxon>Pterygota</taxon>
        <taxon>Neoptera</taxon>
        <taxon>Endopterygota</taxon>
        <taxon>Diptera</taxon>
        <taxon>Nematocera</taxon>
        <taxon>Chironomoidea</taxon>
        <taxon>Chironomidae</taxon>
        <taxon>Chironominae</taxon>
        <taxon>Polypedilum</taxon>
        <taxon>Polypedilum</taxon>
    </lineage>
</organism>
<dbReference type="SMART" id="SM00382">
    <property type="entry name" value="AAA"/>
    <property type="match status" value="1"/>
</dbReference>
<dbReference type="InterPro" id="IPR013525">
    <property type="entry name" value="ABC2_TM"/>
</dbReference>
<keyword evidence="6 7" id="KW-0472">Membrane</keyword>
<comment type="caution">
    <text evidence="9">The sequence shown here is derived from an EMBL/GenBank/DDBJ whole genome shotgun (WGS) entry which is preliminary data.</text>
</comment>
<evidence type="ECO:0000313" key="10">
    <source>
        <dbReference type="Proteomes" id="UP001107558"/>
    </source>
</evidence>
<feature type="transmembrane region" description="Helical" evidence="7">
    <location>
        <begin position="576"/>
        <end position="598"/>
    </location>
</feature>
<dbReference type="InterPro" id="IPR003439">
    <property type="entry name" value="ABC_transporter-like_ATP-bd"/>
</dbReference>
<dbReference type="Pfam" id="PF00005">
    <property type="entry name" value="ABC_tran"/>
    <property type="match status" value="1"/>
</dbReference>
<feature type="transmembrane region" description="Helical" evidence="7">
    <location>
        <begin position="474"/>
        <end position="497"/>
    </location>
</feature>
<protein>
    <recommendedName>
        <fullName evidence="8">ABC transporter domain-containing protein</fullName>
    </recommendedName>
</protein>
<keyword evidence="2 7" id="KW-0812">Transmembrane</keyword>
<dbReference type="PANTHER" id="PTHR43038">
    <property type="entry name" value="ATP-BINDING CASSETTE, SUB-FAMILY H, MEMBER 1"/>
    <property type="match status" value="1"/>
</dbReference>
<dbReference type="PROSITE" id="PS00211">
    <property type="entry name" value="ABC_TRANSPORTER_1"/>
    <property type="match status" value="1"/>
</dbReference>
<dbReference type="SUPFAM" id="SSF52540">
    <property type="entry name" value="P-loop containing nucleoside triphosphate hydrolases"/>
    <property type="match status" value="1"/>
</dbReference>
<reference evidence="9" key="1">
    <citation type="submission" date="2021-03" db="EMBL/GenBank/DDBJ databases">
        <title>Chromosome level genome of the anhydrobiotic midge Polypedilum vanderplanki.</title>
        <authorList>
            <person name="Yoshida Y."/>
            <person name="Kikawada T."/>
            <person name="Gusev O."/>
        </authorList>
    </citation>
    <scope>NUCLEOTIDE SEQUENCE</scope>
    <source>
        <strain evidence="9">NIAS01</strain>
        <tissue evidence="9">Whole body or cell culture</tissue>
    </source>
</reference>
<feature type="transmembrane region" description="Helical" evidence="7">
    <location>
        <begin position="299"/>
        <end position="319"/>
    </location>
</feature>
<evidence type="ECO:0000313" key="9">
    <source>
        <dbReference type="EMBL" id="KAG5674218.1"/>
    </source>
</evidence>
<keyword evidence="5 7" id="KW-1133">Transmembrane helix</keyword>
<proteinExistence type="predicted"/>
<gene>
    <name evidence="9" type="ORF">PVAND_004198</name>
</gene>
<keyword evidence="4" id="KW-0067">ATP-binding</keyword>
<dbReference type="GO" id="GO:0005524">
    <property type="term" value="F:ATP binding"/>
    <property type="evidence" value="ECO:0007669"/>
    <property type="project" value="UniProtKB-KW"/>
</dbReference>